<proteinExistence type="predicted"/>
<feature type="signal peptide" evidence="1">
    <location>
        <begin position="1"/>
        <end position="22"/>
    </location>
</feature>
<dbReference type="EMBL" id="BQKE01000001">
    <property type="protein sequence ID" value="GJM62374.1"/>
    <property type="molecule type" value="Genomic_DNA"/>
</dbReference>
<dbReference type="AlphaFoldDB" id="A0AAN4W011"/>
<sequence>MQRFTQLLLKFSFALAIVFSLAYDALQQIDHVKVELKVQKALAYHCPDTPWADVNVGKIKAEMVNPIAMASQFFQFNALDLKIYDFLGHQLVLKTYVNHPGFQPDPCEAYFHTKSLRLECPGPCQEGSIFNYAVVYS</sequence>
<accession>A0AAN4W011</accession>
<reference evidence="2 3" key="1">
    <citation type="submission" date="2021-12" db="EMBL/GenBank/DDBJ databases">
        <title>Genome sequencing of bacteria with rrn-lacking chromosome and rrn-plasmid.</title>
        <authorList>
            <person name="Anda M."/>
            <person name="Iwasaki W."/>
        </authorList>
    </citation>
    <scope>NUCLEOTIDE SEQUENCE [LARGE SCALE GENOMIC DNA]</scope>
    <source>
        <strain evidence="2 3">NBRC 15940</strain>
    </source>
</reference>
<comment type="caution">
    <text evidence="2">The sequence shown here is derived from an EMBL/GenBank/DDBJ whole genome shotgun (WGS) entry which is preliminary data.</text>
</comment>
<organism evidence="2 3">
    <name type="scientific">Persicobacter diffluens</name>
    <dbReference type="NCBI Taxonomy" id="981"/>
    <lineage>
        <taxon>Bacteria</taxon>
        <taxon>Pseudomonadati</taxon>
        <taxon>Bacteroidota</taxon>
        <taxon>Cytophagia</taxon>
        <taxon>Cytophagales</taxon>
        <taxon>Persicobacteraceae</taxon>
        <taxon>Persicobacter</taxon>
    </lineage>
</organism>
<gene>
    <name evidence="2" type="ORF">PEDI_29260</name>
</gene>
<dbReference type="RefSeq" id="WP_338237657.1">
    <property type="nucleotide sequence ID" value="NZ_BQKE01000001.1"/>
</dbReference>
<feature type="chain" id="PRO_5043003713" evidence="1">
    <location>
        <begin position="23"/>
        <end position="137"/>
    </location>
</feature>
<evidence type="ECO:0000313" key="3">
    <source>
        <dbReference type="Proteomes" id="UP001310022"/>
    </source>
</evidence>
<evidence type="ECO:0000256" key="1">
    <source>
        <dbReference type="SAM" id="SignalP"/>
    </source>
</evidence>
<keyword evidence="1" id="KW-0732">Signal</keyword>
<keyword evidence="3" id="KW-1185">Reference proteome</keyword>
<dbReference type="Proteomes" id="UP001310022">
    <property type="component" value="Unassembled WGS sequence"/>
</dbReference>
<protein>
    <submittedName>
        <fullName evidence="2">Uncharacterized protein</fullName>
    </submittedName>
</protein>
<name>A0AAN4W011_9BACT</name>
<evidence type="ECO:0000313" key="2">
    <source>
        <dbReference type="EMBL" id="GJM62374.1"/>
    </source>
</evidence>